<evidence type="ECO:0000256" key="2">
    <source>
        <dbReference type="ARBA" id="ARBA00022833"/>
    </source>
</evidence>
<evidence type="ECO:0000313" key="9">
    <source>
        <dbReference type="EMBL" id="KAF6813049.1"/>
    </source>
</evidence>
<dbReference type="OrthoDB" id="4161332at2759"/>
<dbReference type="GO" id="GO:0008270">
    <property type="term" value="F:zinc ion binding"/>
    <property type="evidence" value="ECO:0007669"/>
    <property type="project" value="InterPro"/>
</dbReference>
<evidence type="ECO:0000256" key="4">
    <source>
        <dbReference type="ARBA" id="ARBA00023125"/>
    </source>
</evidence>
<organism evidence="9 10">
    <name type="scientific">Colletotrichum musicola</name>
    <dbReference type="NCBI Taxonomy" id="2175873"/>
    <lineage>
        <taxon>Eukaryota</taxon>
        <taxon>Fungi</taxon>
        <taxon>Dikarya</taxon>
        <taxon>Ascomycota</taxon>
        <taxon>Pezizomycotina</taxon>
        <taxon>Sordariomycetes</taxon>
        <taxon>Hypocreomycetidae</taxon>
        <taxon>Glomerellales</taxon>
        <taxon>Glomerellaceae</taxon>
        <taxon>Colletotrichum</taxon>
        <taxon>Colletotrichum orchidearum species complex</taxon>
    </lineage>
</organism>
<gene>
    <name evidence="9" type="ORF">CMUS01_12931</name>
</gene>
<evidence type="ECO:0000256" key="5">
    <source>
        <dbReference type="ARBA" id="ARBA00023163"/>
    </source>
</evidence>
<dbReference type="InterPro" id="IPR007219">
    <property type="entry name" value="XnlR_reg_dom"/>
</dbReference>
<dbReference type="Proteomes" id="UP000639643">
    <property type="component" value="Unassembled WGS sequence"/>
</dbReference>
<dbReference type="SMART" id="SM00906">
    <property type="entry name" value="Fungal_trans"/>
    <property type="match status" value="1"/>
</dbReference>
<dbReference type="PANTHER" id="PTHR31313:SF85">
    <property type="entry name" value="ZN(II)2CYS6 TRANSCRIPTION FACTOR (EUROFUNG)"/>
    <property type="match status" value="1"/>
</dbReference>
<dbReference type="Pfam" id="PF04082">
    <property type="entry name" value="Fungal_trans"/>
    <property type="match status" value="1"/>
</dbReference>
<dbReference type="InterPro" id="IPR051615">
    <property type="entry name" value="Transcr_Regulatory_Elem"/>
</dbReference>
<accession>A0A8H6MXT7</accession>
<dbReference type="GO" id="GO:0003677">
    <property type="term" value="F:DNA binding"/>
    <property type="evidence" value="ECO:0007669"/>
    <property type="project" value="UniProtKB-KW"/>
</dbReference>
<evidence type="ECO:0000256" key="6">
    <source>
        <dbReference type="ARBA" id="ARBA00023242"/>
    </source>
</evidence>
<keyword evidence="6" id="KW-0539">Nucleus</keyword>
<keyword evidence="5" id="KW-0804">Transcription</keyword>
<protein>
    <submittedName>
        <fullName evidence="9">C6 transcription factor</fullName>
    </submittedName>
</protein>
<dbReference type="AlphaFoldDB" id="A0A8H6MXT7"/>
<comment type="caution">
    <text evidence="9">The sequence shown here is derived from an EMBL/GenBank/DDBJ whole genome shotgun (WGS) entry which is preliminary data.</text>
</comment>
<feature type="compositionally biased region" description="Basic and acidic residues" evidence="7">
    <location>
        <begin position="64"/>
        <end position="75"/>
    </location>
</feature>
<feature type="region of interest" description="Disordered" evidence="7">
    <location>
        <begin position="1"/>
        <end position="51"/>
    </location>
</feature>
<keyword evidence="2" id="KW-0862">Zinc</keyword>
<dbReference type="EMBL" id="WIGM01000769">
    <property type="protein sequence ID" value="KAF6813049.1"/>
    <property type="molecule type" value="Genomic_DNA"/>
</dbReference>
<dbReference type="PANTHER" id="PTHR31313">
    <property type="entry name" value="TY1 ENHANCER ACTIVATOR"/>
    <property type="match status" value="1"/>
</dbReference>
<feature type="region of interest" description="Disordered" evidence="7">
    <location>
        <begin position="64"/>
        <end position="92"/>
    </location>
</feature>
<evidence type="ECO:0000259" key="8">
    <source>
        <dbReference type="SMART" id="SM00906"/>
    </source>
</evidence>
<keyword evidence="4" id="KW-0238">DNA-binding</keyword>
<dbReference type="CDD" id="cd12148">
    <property type="entry name" value="fungal_TF_MHR"/>
    <property type="match status" value="1"/>
</dbReference>
<proteinExistence type="predicted"/>
<keyword evidence="1" id="KW-0479">Metal-binding</keyword>
<feature type="compositionally biased region" description="Polar residues" evidence="7">
    <location>
        <begin position="25"/>
        <end position="36"/>
    </location>
</feature>
<evidence type="ECO:0000256" key="7">
    <source>
        <dbReference type="SAM" id="MobiDB-lite"/>
    </source>
</evidence>
<feature type="domain" description="Xylanolytic transcriptional activator regulatory" evidence="8">
    <location>
        <begin position="246"/>
        <end position="317"/>
    </location>
</feature>
<evidence type="ECO:0000256" key="1">
    <source>
        <dbReference type="ARBA" id="ARBA00022723"/>
    </source>
</evidence>
<keyword evidence="10" id="KW-1185">Reference proteome</keyword>
<name>A0A8H6MXT7_9PEZI</name>
<evidence type="ECO:0000256" key="3">
    <source>
        <dbReference type="ARBA" id="ARBA00023015"/>
    </source>
</evidence>
<sequence>MIAQLTRGSPSAPPAPEATLLVDNNHAQSPEEQSSPDIALNSAADVLEPVSDANMNATNLDEFRSQNAPDHEGPLSREPAQNHPVSDAPSNEQITTELSVNEHGKICYYGPISAVHNPPELNTPESSIWEGYALGNIALETGLARQTLAKLLQIHWTWVSLMFMWVYRPAFMRDMATGGCYYSEFLLTVLCAHSAKYQDGLVVDLLLSRVRHLLGAAIQQPSSIPTVQALLQLSARELAQGSISQAWVYSGIAFRMASDLGLQHSGQDISGLKGHNPVDSEVRRRLFWSCYFWDKPISLYTGRLPAVNELPPLATLDMCNLLYYTTVILAHRPIWSVASSYQACISAAKSIEKLLLLLEATFGLENITYLMGYCIYTGASAELEDTNKGDPDASAAMQTYLRALNTSMKRCPLLEHSSS</sequence>
<reference evidence="9" key="1">
    <citation type="journal article" date="2020" name="Phytopathology">
        <title>Genome Sequence Resources of Colletotrichum truncatum, C. plurivorum, C. musicola, and C. sojae: Four Species Pathogenic to Soybean (Glycine max).</title>
        <authorList>
            <person name="Rogerio F."/>
            <person name="Boufleur T.R."/>
            <person name="Ciampi-Guillardi M."/>
            <person name="Sukno S.A."/>
            <person name="Thon M.R."/>
            <person name="Massola Junior N.S."/>
            <person name="Baroncelli R."/>
        </authorList>
    </citation>
    <scope>NUCLEOTIDE SEQUENCE</scope>
    <source>
        <strain evidence="9">LFN0074</strain>
    </source>
</reference>
<evidence type="ECO:0000313" key="10">
    <source>
        <dbReference type="Proteomes" id="UP000639643"/>
    </source>
</evidence>
<dbReference type="GO" id="GO:0006351">
    <property type="term" value="P:DNA-templated transcription"/>
    <property type="evidence" value="ECO:0007669"/>
    <property type="project" value="InterPro"/>
</dbReference>
<keyword evidence="3" id="KW-0805">Transcription regulation</keyword>